<dbReference type="Proteomes" id="UP000441080">
    <property type="component" value="Unassembled WGS sequence"/>
</dbReference>
<protein>
    <submittedName>
        <fullName evidence="1">Uncharacterized protein</fullName>
    </submittedName>
</protein>
<evidence type="ECO:0000313" key="2">
    <source>
        <dbReference type="Proteomes" id="UP000441080"/>
    </source>
</evidence>
<comment type="caution">
    <text evidence="1">The sequence shown here is derived from an EMBL/GenBank/DDBJ whole genome shotgun (WGS) entry which is preliminary data.</text>
</comment>
<evidence type="ECO:0000313" key="1">
    <source>
        <dbReference type="EMBL" id="GCL60614.1"/>
    </source>
</evidence>
<reference evidence="1 2" key="1">
    <citation type="submission" date="2019-02" db="EMBL/GenBank/DDBJ databases">
        <title>Draft genome sequence of Arthrospira platensis NIES-3807.</title>
        <authorList>
            <person name="Yamaguchi H."/>
            <person name="Suzuki S."/>
            <person name="Kawachi M."/>
        </authorList>
    </citation>
    <scope>NUCLEOTIDE SEQUENCE [LARGE SCALE GENOMIC DNA]</scope>
    <source>
        <strain evidence="1 2">NIES-3807</strain>
    </source>
</reference>
<dbReference type="EMBL" id="BJCK01000095">
    <property type="protein sequence ID" value="GCL60614.1"/>
    <property type="molecule type" value="Genomic_DNA"/>
</dbReference>
<organism evidence="1 2">
    <name type="scientific">Microcystis aeruginosa NIES-3807</name>
    <dbReference type="NCBI Taxonomy" id="2517785"/>
    <lineage>
        <taxon>Bacteria</taxon>
        <taxon>Bacillati</taxon>
        <taxon>Cyanobacteriota</taxon>
        <taxon>Cyanophyceae</taxon>
        <taxon>Oscillatoriophycideae</taxon>
        <taxon>Chroococcales</taxon>
        <taxon>Microcystaceae</taxon>
        <taxon>Microcystis</taxon>
    </lineage>
</organism>
<accession>A0AAD3B2Y5</accession>
<name>A0AAD3B2Y5_MICAE</name>
<sequence length="69" mass="7618">MCKAQDLIDLTRIGLTFSKQFHGQTEPAIKIFDQLSIDSHVIALRSLFAVNARTGSEQSAGTLIARTER</sequence>
<proteinExistence type="predicted"/>
<dbReference type="AlphaFoldDB" id="A0AAD3B2Y5"/>
<gene>
    <name evidence="1" type="ORF">NIES3807_37990</name>
</gene>